<organism evidence="2 3">
    <name type="scientific">Didymodactylos carnosus</name>
    <dbReference type="NCBI Taxonomy" id="1234261"/>
    <lineage>
        <taxon>Eukaryota</taxon>
        <taxon>Metazoa</taxon>
        <taxon>Spiralia</taxon>
        <taxon>Gnathifera</taxon>
        <taxon>Rotifera</taxon>
        <taxon>Eurotatoria</taxon>
        <taxon>Bdelloidea</taxon>
        <taxon>Philodinida</taxon>
        <taxon>Philodinidae</taxon>
        <taxon>Didymodactylos</taxon>
    </lineage>
</organism>
<dbReference type="EMBL" id="CAJNOK010004646">
    <property type="protein sequence ID" value="CAF0944593.1"/>
    <property type="molecule type" value="Genomic_DNA"/>
</dbReference>
<dbReference type="Proteomes" id="UP000677228">
    <property type="component" value="Unassembled WGS sequence"/>
</dbReference>
<name>A0A8S2IC62_9BILA</name>
<comment type="caution">
    <text evidence="2">The sequence shown here is derived from an EMBL/GenBank/DDBJ whole genome shotgun (WGS) entry which is preliminary data.</text>
</comment>
<dbReference type="Proteomes" id="UP000682733">
    <property type="component" value="Unassembled WGS sequence"/>
</dbReference>
<evidence type="ECO:0000313" key="3">
    <source>
        <dbReference type="Proteomes" id="UP000682733"/>
    </source>
</evidence>
<gene>
    <name evidence="1" type="ORF">OVA965_LOCUS11821</name>
    <name evidence="2" type="ORF">TMI583_LOCUS11825</name>
</gene>
<dbReference type="SUPFAM" id="SSF101447">
    <property type="entry name" value="Formin homology 2 domain (FH2 domain)"/>
    <property type="match status" value="1"/>
</dbReference>
<dbReference type="EMBL" id="CAJOBA010004651">
    <property type="protein sequence ID" value="CAF3719327.1"/>
    <property type="molecule type" value="Genomic_DNA"/>
</dbReference>
<protein>
    <submittedName>
        <fullName evidence="2">Uncharacterized protein</fullName>
    </submittedName>
</protein>
<accession>A0A8S2IC62</accession>
<dbReference type="AlphaFoldDB" id="A0A8S2IC62"/>
<reference evidence="2" key="1">
    <citation type="submission" date="2021-02" db="EMBL/GenBank/DDBJ databases">
        <authorList>
            <person name="Nowell W R."/>
        </authorList>
    </citation>
    <scope>NUCLEOTIDE SEQUENCE</scope>
</reference>
<sequence>MTNNDSISLPPPPPPPPPPIFQQQKSVFDGLLNNSEMLLAIWLTSDINDIIKTKLQYIADKLKIFMSTDECIKYMNEDVSGKPIKIFLIISINENNELDLLIENVHDLNQLHLIYINQNESMVKKKNFSIEKYSKVNNRF</sequence>
<proteinExistence type="predicted"/>
<evidence type="ECO:0000313" key="1">
    <source>
        <dbReference type="EMBL" id="CAF0944593.1"/>
    </source>
</evidence>
<evidence type="ECO:0000313" key="2">
    <source>
        <dbReference type="EMBL" id="CAF3719327.1"/>
    </source>
</evidence>